<evidence type="ECO:0000313" key="3">
    <source>
        <dbReference type="Proteomes" id="UP001501126"/>
    </source>
</evidence>
<feature type="chain" id="PRO_5047123942" evidence="1">
    <location>
        <begin position="22"/>
        <end position="319"/>
    </location>
</feature>
<accession>A0ABP3Y5Q9</accession>
<evidence type="ECO:0000256" key="1">
    <source>
        <dbReference type="SAM" id="SignalP"/>
    </source>
</evidence>
<protein>
    <submittedName>
        <fullName evidence="2">DUF3078 domain-containing protein</fullName>
    </submittedName>
</protein>
<dbReference type="Pfam" id="PF11276">
    <property type="entry name" value="DUF3078"/>
    <property type="match status" value="1"/>
</dbReference>
<evidence type="ECO:0000313" key="2">
    <source>
        <dbReference type="EMBL" id="GAA0876172.1"/>
    </source>
</evidence>
<gene>
    <name evidence="2" type="ORF">GCM10009118_25820</name>
</gene>
<keyword evidence="3" id="KW-1185">Reference proteome</keyword>
<organism evidence="2 3">
    <name type="scientific">Wandonia haliotis</name>
    <dbReference type="NCBI Taxonomy" id="574963"/>
    <lineage>
        <taxon>Bacteria</taxon>
        <taxon>Pseudomonadati</taxon>
        <taxon>Bacteroidota</taxon>
        <taxon>Flavobacteriia</taxon>
        <taxon>Flavobacteriales</taxon>
        <taxon>Crocinitomicaceae</taxon>
        <taxon>Wandonia</taxon>
    </lineage>
</organism>
<dbReference type="EMBL" id="BAAAFH010000022">
    <property type="protein sequence ID" value="GAA0876172.1"/>
    <property type="molecule type" value="Genomic_DNA"/>
</dbReference>
<dbReference type="Proteomes" id="UP001501126">
    <property type="component" value="Unassembled WGS sequence"/>
</dbReference>
<name>A0ABP3Y5Q9_9FLAO</name>
<comment type="caution">
    <text evidence="2">The sequence shown here is derived from an EMBL/GenBank/DDBJ whole genome shotgun (WGS) entry which is preliminary data.</text>
</comment>
<dbReference type="InterPro" id="IPR021428">
    <property type="entry name" value="DUF3078"/>
</dbReference>
<keyword evidence="1" id="KW-0732">Signal</keyword>
<sequence length="319" mass="36206">MKFLKAISCAVLLAVTFSVKAQDSIQAPVKYWKISNVFGLNATQSAFVNWAAGGRNNVSALAFINSDFNFTKNSHKWSNEIRFALGGVQYFDEPKMQKTDDQILVSTKYEYKIKEKWYFSALADFRTQFMDGFIYPNDSVPNSRFLAPGYSLAALGVDYTPNDNLTVLMAPATGKFTFVNDERLANEGAFGVKPATLDALGNVVTPGQRFRAELGAYIKVRYKKEIMKNILMQTRLELFSNYLEKPQNIDVNAEVMFNFKINSWFSASLQLNLIYDDDMRIEVQDAAGNTYMAPRTQFKQVLGIGIQYRLANFEEEKKK</sequence>
<dbReference type="RefSeq" id="WP_343788450.1">
    <property type="nucleotide sequence ID" value="NZ_BAAAFH010000022.1"/>
</dbReference>
<feature type="signal peptide" evidence="1">
    <location>
        <begin position="1"/>
        <end position="21"/>
    </location>
</feature>
<proteinExistence type="predicted"/>
<reference evidence="3" key="1">
    <citation type="journal article" date="2019" name="Int. J. Syst. Evol. Microbiol.">
        <title>The Global Catalogue of Microorganisms (GCM) 10K type strain sequencing project: providing services to taxonomists for standard genome sequencing and annotation.</title>
        <authorList>
            <consortium name="The Broad Institute Genomics Platform"/>
            <consortium name="The Broad Institute Genome Sequencing Center for Infectious Disease"/>
            <person name="Wu L."/>
            <person name="Ma J."/>
        </authorList>
    </citation>
    <scope>NUCLEOTIDE SEQUENCE [LARGE SCALE GENOMIC DNA]</scope>
    <source>
        <strain evidence="3">JCM 16083</strain>
    </source>
</reference>